<dbReference type="GO" id="GO:0006260">
    <property type="term" value="P:DNA replication"/>
    <property type="evidence" value="ECO:0007669"/>
    <property type="project" value="InterPro"/>
</dbReference>
<dbReference type="InParanoid" id="H2AWF1"/>
<protein>
    <recommendedName>
        <fullName evidence="11">ATP-dependent DNA helicase</fullName>
        <ecNumber evidence="11">5.6.2.4</ecNumber>
    </recommendedName>
</protein>
<dbReference type="SUPFAM" id="SSF46785">
    <property type="entry name" value="Winged helix' DNA-binding domain"/>
    <property type="match status" value="1"/>
</dbReference>
<dbReference type="EC" id="5.6.2.4" evidence="11"/>
<dbReference type="STRING" id="1071382.H2AWF1"/>
<dbReference type="Pfam" id="PF16124">
    <property type="entry name" value="RecQ_Zn_bind"/>
    <property type="match status" value="1"/>
</dbReference>
<dbReference type="GO" id="GO:0031573">
    <property type="term" value="P:mitotic intra-S DNA damage checkpoint signaling"/>
    <property type="evidence" value="ECO:0007669"/>
    <property type="project" value="UniProtKB-ARBA"/>
</dbReference>
<accession>H2AWF1</accession>
<evidence type="ECO:0000259" key="14">
    <source>
        <dbReference type="PROSITE" id="PS51194"/>
    </source>
</evidence>
<evidence type="ECO:0000313" key="15">
    <source>
        <dbReference type="EMBL" id="CCF58701.1"/>
    </source>
</evidence>
<dbReference type="Pfam" id="PF00271">
    <property type="entry name" value="Helicase_C"/>
    <property type="match status" value="1"/>
</dbReference>
<dbReference type="InterPro" id="IPR001650">
    <property type="entry name" value="Helicase_C-like"/>
</dbReference>
<dbReference type="RefSeq" id="XP_003957836.1">
    <property type="nucleotide sequence ID" value="XM_003957787.1"/>
</dbReference>
<dbReference type="AlphaFoldDB" id="H2AWF1"/>
<dbReference type="OrthoDB" id="10261556at2759"/>
<feature type="domain" description="Helicase C-terminal" evidence="14">
    <location>
        <begin position="444"/>
        <end position="590"/>
    </location>
</feature>
<dbReference type="FunFam" id="3.40.50.300:FF:000340">
    <property type="entry name" value="Bloom syndrome, RecQ helicase"/>
    <property type="match status" value="1"/>
</dbReference>
<evidence type="ECO:0000313" key="16">
    <source>
        <dbReference type="Proteomes" id="UP000005220"/>
    </source>
</evidence>
<dbReference type="InterPro" id="IPR011545">
    <property type="entry name" value="DEAD/DEAH_box_helicase_dom"/>
</dbReference>
<dbReference type="SMART" id="SM00956">
    <property type="entry name" value="RQC"/>
    <property type="match status" value="1"/>
</dbReference>
<dbReference type="GO" id="GO:0005634">
    <property type="term" value="C:nucleus"/>
    <property type="evidence" value="ECO:0007669"/>
    <property type="project" value="UniProtKB-SubCell"/>
</dbReference>
<dbReference type="GO" id="GO:0031422">
    <property type="term" value="C:RecQ family helicase-topoisomerase III complex"/>
    <property type="evidence" value="ECO:0007669"/>
    <property type="project" value="UniProtKB-ARBA"/>
</dbReference>
<comment type="subcellular location">
    <subcellularLocation>
        <location evidence="1 11">Nucleus</location>
    </subcellularLocation>
</comment>
<dbReference type="GO" id="GO:0005737">
    <property type="term" value="C:cytoplasm"/>
    <property type="evidence" value="ECO:0007669"/>
    <property type="project" value="TreeGrafter"/>
</dbReference>
<dbReference type="GeneID" id="13884169"/>
<feature type="compositionally biased region" description="Basic residues" evidence="12">
    <location>
        <begin position="851"/>
        <end position="873"/>
    </location>
</feature>
<proteinExistence type="inferred from homology"/>
<dbReference type="SMART" id="SM00490">
    <property type="entry name" value="HELICc"/>
    <property type="match status" value="1"/>
</dbReference>
<keyword evidence="16" id="KW-1185">Reference proteome</keyword>
<dbReference type="Pfam" id="PF09382">
    <property type="entry name" value="RQC"/>
    <property type="match status" value="1"/>
</dbReference>
<dbReference type="CDD" id="cd18794">
    <property type="entry name" value="SF2_C_RecQ"/>
    <property type="match status" value="1"/>
</dbReference>
<dbReference type="SUPFAM" id="SSF52540">
    <property type="entry name" value="P-loop containing nucleoside triphosphate hydrolases"/>
    <property type="match status" value="1"/>
</dbReference>
<keyword evidence="3 11" id="KW-0547">Nucleotide-binding</keyword>
<dbReference type="Proteomes" id="UP000005220">
    <property type="component" value="Chromosome 6"/>
</dbReference>
<keyword evidence="4 11" id="KW-0378">Hydrolase</keyword>
<gene>
    <name evidence="15" type="primary">KAFR0F01050</name>
    <name evidence="15" type="ORF">KAFR_0F01050</name>
</gene>
<dbReference type="KEGG" id="kaf:KAFR_0F01050"/>
<dbReference type="GO" id="GO:0000724">
    <property type="term" value="P:double-strand break repair via homologous recombination"/>
    <property type="evidence" value="ECO:0007669"/>
    <property type="project" value="TreeGrafter"/>
</dbReference>
<evidence type="ECO:0000256" key="1">
    <source>
        <dbReference type="ARBA" id="ARBA00004123"/>
    </source>
</evidence>
<feature type="compositionally biased region" description="Acidic residues" evidence="12">
    <location>
        <begin position="125"/>
        <end position="142"/>
    </location>
</feature>
<keyword evidence="8" id="KW-0413">Isomerase</keyword>
<comment type="similarity">
    <text evidence="2 11">Belongs to the helicase family. RecQ subfamily.</text>
</comment>
<evidence type="ECO:0000256" key="10">
    <source>
        <dbReference type="ARBA" id="ARBA00034617"/>
    </source>
</evidence>
<organism evidence="15 16">
    <name type="scientific">Kazachstania africana (strain ATCC 22294 / BCRC 22015 / CBS 2517 / CECT 1963 / NBRC 1671 / NRRL Y-8276)</name>
    <name type="common">Yeast</name>
    <name type="synonym">Kluyveromyces africanus</name>
    <dbReference type="NCBI Taxonomy" id="1071382"/>
    <lineage>
        <taxon>Eukaryota</taxon>
        <taxon>Fungi</taxon>
        <taxon>Dikarya</taxon>
        <taxon>Ascomycota</taxon>
        <taxon>Saccharomycotina</taxon>
        <taxon>Saccharomycetes</taxon>
        <taxon>Saccharomycetales</taxon>
        <taxon>Saccharomycetaceae</taxon>
        <taxon>Kazachstania</taxon>
    </lineage>
</organism>
<evidence type="ECO:0000256" key="11">
    <source>
        <dbReference type="RuleBase" id="RU364117"/>
    </source>
</evidence>
<dbReference type="PROSITE" id="PS51192">
    <property type="entry name" value="HELICASE_ATP_BIND_1"/>
    <property type="match status" value="1"/>
</dbReference>
<feature type="region of interest" description="Disordered" evidence="12">
    <location>
        <begin position="837"/>
        <end position="873"/>
    </location>
</feature>
<dbReference type="FunFam" id="3.40.50.300:FF:000296">
    <property type="entry name" value="ATP-dependent DNA helicase RecQ"/>
    <property type="match status" value="1"/>
</dbReference>
<keyword evidence="6 11" id="KW-0067">ATP-binding</keyword>
<comment type="catalytic activity">
    <reaction evidence="10 11">
        <text>Couples ATP hydrolysis with the unwinding of duplex DNA by translocating in the 3'-5' direction.</text>
        <dbReference type="EC" id="5.6.2.4"/>
    </reaction>
</comment>
<dbReference type="Gene3D" id="3.40.50.300">
    <property type="entry name" value="P-loop containing nucleotide triphosphate hydrolases"/>
    <property type="match status" value="2"/>
</dbReference>
<dbReference type="InterPro" id="IPR036390">
    <property type="entry name" value="WH_DNA-bd_sf"/>
</dbReference>
<sequence>MVNHSDDTLIALQNELIKELKSYNLEISNKCNVLGTTALSKDQKSRHIENELGPRINSIHSKISKLGNDIDGRVPRLSTVISSDDDANNDGIFQFNMNNSLPSTDDDFEIVANFKDDSIDELEFDGEEEEKEEDDDDDDVQIIEERSKIPPIVETSLSQNVRGTLDIPPSFQDDEDNISIQEILSDYDISSLDDLAQQPLLSNDNRSSEDDYNHLWSGELVYKLQNVFKLPNFRSDQLSAINATLSGDDVFILMPTGGGKSLCYQLPSIIRSGVTCGTTIVISPLISLMQDQIDHLLQLNIKACSISSKLSTSQRNFYFSLFANGDLDLLYISPEMLTASKKFKTTLDKLHKSRKLARIAVDEAHCLSNWGHDFRPDYKNLDYFRINYPDIPIVALTATANNLVQDDIIRNLRLGRPLVLKQSFNRNNLFYEVLPKDKKIVTSQIASYILNDFKSQSGIVYCHSKDTCEKVSMALTQMGVKASFYHAGMTNKQRDHVQKLWQSNRYQVICATVAFGMGIDKADVRFVIHYTVPRSLEGYYQETGRAGRDGNFSYCITFYSFNDVRSLQKLIQTDKGLNKENKLTHLDKLQHVMAYCENTINCRRKQILSYFNEEFDVNLCHKNCDNCLRNVDGNSNVVESDVTDASISIINLVQSIQNERVTIIYCQDILRGSKMTKIVQAGHDKLPEHGILKSNKKENLERIFFHLVTKNILQEYSIVNKSGFGSNYVKLGKMAAQLKKGILKVKLKLVTMPSTPSGENSALVGKTDDNNAVSNGSFFRNLIQERFHLKASSHLVNQNASHLRLPEMRWGYSGENYQEMEKNQKIVNELKYHQRTPLEEDTVGTNTTSSIRKRRSFSKKKSYRTRRRKKWKS</sequence>
<dbReference type="CDD" id="cd17920">
    <property type="entry name" value="DEXHc_RecQ"/>
    <property type="match status" value="1"/>
</dbReference>
<dbReference type="eggNOG" id="KOG0351">
    <property type="taxonomic scope" value="Eukaryota"/>
</dbReference>
<dbReference type="Gene3D" id="1.10.10.10">
    <property type="entry name" value="Winged helix-like DNA-binding domain superfamily/Winged helix DNA-binding domain"/>
    <property type="match status" value="1"/>
</dbReference>
<dbReference type="SMART" id="SM00487">
    <property type="entry name" value="DEXDc"/>
    <property type="match status" value="1"/>
</dbReference>
<dbReference type="PROSITE" id="PS51194">
    <property type="entry name" value="HELICASE_CTER"/>
    <property type="match status" value="1"/>
</dbReference>
<dbReference type="GO" id="GO:0043138">
    <property type="term" value="F:3'-5' DNA helicase activity"/>
    <property type="evidence" value="ECO:0007669"/>
    <property type="project" value="UniProtKB-EC"/>
</dbReference>
<dbReference type="HOGENOM" id="CLU_012346_0_0_1"/>
<evidence type="ECO:0000256" key="9">
    <source>
        <dbReference type="ARBA" id="ARBA00023242"/>
    </source>
</evidence>
<dbReference type="GO" id="GO:0003677">
    <property type="term" value="F:DNA binding"/>
    <property type="evidence" value="ECO:0007669"/>
    <property type="project" value="UniProtKB-KW"/>
</dbReference>
<dbReference type="GO" id="GO:0016887">
    <property type="term" value="F:ATP hydrolysis activity"/>
    <property type="evidence" value="ECO:0007669"/>
    <property type="project" value="RHEA"/>
</dbReference>
<dbReference type="GO" id="GO:0009378">
    <property type="term" value="F:four-way junction helicase activity"/>
    <property type="evidence" value="ECO:0007669"/>
    <property type="project" value="TreeGrafter"/>
</dbReference>
<evidence type="ECO:0000256" key="7">
    <source>
        <dbReference type="ARBA" id="ARBA00023125"/>
    </source>
</evidence>
<comment type="catalytic activity">
    <reaction evidence="11">
        <text>ATP + H2O = ADP + phosphate + H(+)</text>
        <dbReference type="Rhea" id="RHEA:13065"/>
        <dbReference type="ChEBI" id="CHEBI:15377"/>
        <dbReference type="ChEBI" id="CHEBI:15378"/>
        <dbReference type="ChEBI" id="CHEBI:30616"/>
        <dbReference type="ChEBI" id="CHEBI:43474"/>
        <dbReference type="ChEBI" id="CHEBI:456216"/>
    </reaction>
</comment>
<dbReference type="NCBIfam" id="TIGR00614">
    <property type="entry name" value="recQ_fam"/>
    <property type="match status" value="1"/>
</dbReference>
<dbReference type="GO" id="GO:0006312">
    <property type="term" value="P:mitotic recombination"/>
    <property type="evidence" value="ECO:0007669"/>
    <property type="project" value="UniProtKB-ARBA"/>
</dbReference>
<dbReference type="InterPro" id="IPR036388">
    <property type="entry name" value="WH-like_DNA-bd_sf"/>
</dbReference>
<dbReference type="PANTHER" id="PTHR13710">
    <property type="entry name" value="DNA HELICASE RECQ FAMILY MEMBER"/>
    <property type="match status" value="1"/>
</dbReference>
<dbReference type="PANTHER" id="PTHR13710:SF153">
    <property type="entry name" value="RECQ-LIKE DNA HELICASE BLM"/>
    <property type="match status" value="1"/>
</dbReference>
<dbReference type="InterPro" id="IPR018982">
    <property type="entry name" value="RQC_domain"/>
</dbReference>
<evidence type="ECO:0000256" key="12">
    <source>
        <dbReference type="SAM" id="MobiDB-lite"/>
    </source>
</evidence>
<evidence type="ECO:0000259" key="13">
    <source>
        <dbReference type="PROSITE" id="PS51192"/>
    </source>
</evidence>
<dbReference type="InterPro" id="IPR014001">
    <property type="entry name" value="Helicase_ATP-bd"/>
</dbReference>
<keyword evidence="9 11" id="KW-0539">Nucleus</keyword>
<dbReference type="Pfam" id="PF00270">
    <property type="entry name" value="DEAD"/>
    <property type="match status" value="1"/>
</dbReference>
<reference evidence="15 16" key="1">
    <citation type="journal article" date="2011" name="Proc. Natl. Acad. Sci. U.S.A.">
        <title>Evolutionary erosion of yeast sex chromosomes by mating-type switching accidents.</title>
        <authorList>
            <person name="Gordon J.L."/>
            <person name="Armisen D."/>
            <person name="Proux-Wera E."/>
            <person name="Oheigeartaigh S.S."/>
            <person name="Byrne K.P."/>
            <person name="Wolfe K.H."/>
        </authorList>
    </citation>
    <scope>NUCLEOTIDE SEQUENCE [LARGE SCALE GENOMIC DNA]</scope>
    <source>
        <strain evidence="16">ATCC 22294 / BCRC 22015 / CBS 2517 / CECT 1963 / NBRC 1671 / NRRL Y-8276</strain>
    </source>
</reference>
<evidence type="ECO:0000256" key="4">
    <source>
        <dbReference type="ARBA" id="ARBA00022801"/>
    </source>
</evidence>
<dbReference type="InterPro" id="IPR027417">
    <property type="entry name" value="P-loop_NTPase"/>
</dbReference>
<dbReference type="GO" id="GO:0005524">
    <property type="term" value="F:ATP binding"/>
    <property type="evidence" value="ECO:0007669"/>
    <property type="project" value="UniProtKB-KW"/>
</dbReference>
<feature type="region of interest" description="Disordered" evidence="12">
    <location>
        <begin position="125"/>
        <end position="149"/>
    </location>
</feature>
<keyword evidence="7" id="KW-0238">DNA-binding</keyword>
<evidence type="ECO:0000256" key="3">
    <source>
        <dbReference type="ARBA" id="ARBA00022741"/>
    </source>
</evidence>
<name>H2AWF1_KAZAF</name>
<dbReference type="InterPro" id="IPR032284">
    <property type="entry name" value="RecQ_Zn-bd"/>
</dbReference>
<dbReference type="InterPro" id="IPR004589">
    <property type="entry name" value="DNA_helicase_ATP-dep_RecQ"/>
</dbReference>
<keyword evidence="5 11" id="KW-0347">Helicase</keyword>
<feature type="domain" description="Helicase ATP-binding" evidence="13">
    <location>
        <begin position="241"/>
        <end position="418"/>
    </location>
</feature>
<evidence type="ECO:0000256" key="5">
    <source>
        <dbReference type="ARBA" id="ARBA00022806"/>
    </source>
</evidence>
<evidence type="ECO:0000256" key="8">
    <source>
        <dbReference type="ARBA" id="ARBA00023235"/>
    </source>
</evidence>
<evidence type="ECO:0000256" key="2">
    <source>
        <dbReference type="ARBA" id="ARBA00005446"/>
    </source>
</evidence>
<evidence type="ECO:0000256" key="6">
    <source>
        <dbReference type="ARBA" id="ARBA00022840"/>
    </source>
</evidence>
<dbReference type="GO" id="GO:0000729">
    <property type="term" value="P:DNA double-strand break processing"/>
    <property type="evidence" value="ECO:0007669"/>
    <property type="project" value="UniProtKB-ARBA"/>
</dbReference>
<dbReference type="EMBL" id="HE650826">
    <property type="protein sequence ID" value="CCF58701.1"/>
    <property type="molecule type" value="Genomic_DNA"/>
</dbReference>